<reference evidence="8 9" key="1">
    <citation type="submission" date="2015-04" db="EMBL/GenBank/DDBJ databases">
        <title>The complete genome sequence of the rumen methanogen Methanobrevibacter millerae SM9.</title>
        <authorList>
            <person name="Leahy S.C."/>
            <person name="Kelly W.J."/>
            <person name="Pacheco D.M."/>
            <person name="Li D."/>
            <person name="Altermann E."/>
            <person name="Attwood G.T."/>
        </authorList>
    </citation>
    <scope>NUCLEOTIDE SEQUENCE [LARGE SCALE GENOMIC DNA]</scope>
    <source>
        <strain evidence="8 9">SM9</strain>
    </source>
</reference>
<dbReference type="InterPro" id="IPR005762">
    <property type="entry name" value="MurD"/>
</dbReference>
<dbReference type="SUPFAM" id="SSF53623">
    <property type="entry name" value="MurD-like peptide ligases, catalytic domain"/>
    <property type="match status" value="1"/>
</dbReference>
<dbReference type="Gene3D" id="3.40.50.720">
    <property type="entry name" value="NAD(P)-binding Rossmann-like Domain"/>
    <property type="match status" value="1"/>
</dbReference>
<sequence length="461" mass="50936">MNYLVVGAGNASRPVARLLNHLGHNVIITDLKEITAFKSDVQRILLQMEGEGITLDLGNQNPSLEGIEAVYAPPTLPDSAPIAKLIKEYDVDVLTNEKFSKIVNDLIPVNIIGITGTMGKTTTTFITTSLFKQAGYKVWSCSSLVNNLVSEAIIDGIVKGKANDCDIAIFELPHGTIGLLDNLDIKIGLLTNIAEDHLSEFGGSLEKYQQRKLILERMSETFIANYSCFDIINPQRNDALYYALDENVDFKGTVGDESLTIEYDGDKFTTPFHMMSYFFENSVAASAVALTYGVKKEDIIDALSVFKGLPAHMEDVGNYNGRKVILDSAFLYDGMKITLDYFKDESVVLFLDHFDTLSVRDKAEVGELVSNYDIKTVIASGFNEVTQEIEMEAANELLDAITNPKIQKVAVENIEIAAAETFKYSKPGDIILHMGPLIAYDRLTTVEKIMKGLDEGSKKYD</sequence>
<evidence type="ECO:0000256" key="4">
    <source>
        <dbReference type="ARBA" id="ARBA00022598"/>
    </source>
</evidence>
<dbReference type="Pfam" id="PF08245">
    <property type="entry name" value="Mur_ligase_M"/>
    <property type="match status" value="1"/>
</dbReference>
<comment type="subcellular location">
    <subcellularLocation>
        <location evidence="1">Cytoplasm</location>
    </subcellularLocation>
</comment>
<dbReference type="GO" id="GO:0005524">
    <property type="term" value="F:ATP binding"/>
    <property type="evidence" value="ECO:0007669"/>
    <property type="project" value="UniProtKB-KW"/>
</dbReference>
<keyword evidence="4 8" id="KW-0436">Ligase</keyword>
<evidence type="ECO:0000256" key="5">
    <source>
        <dbReference type="ARBA" id="ARBA00022741"/>
    </source>
</evidence>
<dbReference type="InterPro" id="IPR036615">
    <property type="entry name" value="Mur_ligase_C_dom_sf"/>
</dbReference>
<comment type="pathway">
    <text evidence="2">Cell wall biogenesis; peptidoglycan biosynthesis.</text>
</comment>
<evidence type="ECO:0000256" key="1">
    <source>
        <dbReference type="ARBA" id="ARBA00004496"/>
    </source>
</evidence>
<dbReference type="SUPFAM" id="SSF51984">
    <property type="entry name" value="MurCD N-terminal domain"/>
    <property type="match status" value="1"/>
</dbReference>
<keyword evidence="5" id="KW-0547">Nucleotide-binding</keyword>
<protein>
    <submittedName>
        <fullName evidence="8">Cell wall biosynthesis protein Mur ligase family</fullName>
    </submittedName>
</protein>
<feature type="domain" description="Mur ligase central" evidence="7">
    <location>
        <begin position="114"/>
        <end position="288"/>
    </location>
</feature>
<dbReference type="GO" id="GO:0008764">
    <property type="term" value="F:UDP-N-acetylmuramoylalanine-D-glutamate ligase activity"/>
    <property type="evidence" value="ECO:0007669"/>
    <property type="project" value="InterPro"/>
</dbReference>
<dbReference type="AlphaFoldDB" id="A0A0U3CH94"/>
<dbReference type="GeneID" id="26735087"/>
<gene>
    <name evidence="8" type="ORF">sm9_0106</name>
</gene>
<evidence type="ECO:0000313" key="9">
    <source>
        <dbReference type="Proteomes" id="UP000067738"/>
    </source>
</evidence>
<dbReference type="OrthoDB" id="75177at2157"/>
<evidence type="ECO:0000259" key="7">
    <source>
        <dbReference type="Pfam" id="PF08245"/>
    </source>
</evidence>
<dbReference type="PANTHER" id="PTHR43692">
    <property type="entry name" value="UDP-N-ACETYLMURAMOYLALANINE--D-GLUTAMATE LIGASE"/>
    <property type="match status" value="1"/>
</dbReference>
<dbReference type="Proteomes" id="UP000067738">
    <property type="component" value="Chromosome"/>
</dbReference>
<evidence type="ECO:0000256" key="3">
    <source>
        <dbReference type="ARBA" id="ARBA00022490"/>
    </source>
</evidence>
<evidence type="ECO:0000256" key="6">
    <source>
        <dbReference type="ARBA" id="ARBA00022840"/>
    </source>
</evidence>
<dbReference type="PATRIC" id="fig|230361.4.peg.107"/>
<dbReference type="PANTHER" id="PTHR43692:SF1">
    <property type="entry name" value="UDP-N-ACETYLMURAMOYLALANINE--D-GLUTAMATE LIGASE"/>
    <property type="match status" value="1"/>
</dbReference>
<dbReference type="GO" id="GO:0005737">
    <property type="term" value="C:cytoplasm"/>
    <property type="evidence" value="ECO:0007669"/>
    <property type="project" value="UniProtKB-SubCell"/>
</dbReference>
<name>A0A0U3CH94_9EURY</name>
<dbReference type="RefSeq" id="WP_058738280.1">
    <property type="nucleotide sequence ID" value="NZ_CP011266.1"/>
</dbReference>
<dbReference type="GO" id="GO:0051301">
    <property type="term" value="P:cell division"/>
    <property type="evidence" value="ECO:0007669"/>
    <property type="project" value="InterPro"/>
</dbReference>
<proteinExistence type="predicted"/>
<accession>A0A0U3CH94</accession>
<dbReference type="SUPFAM" id="SSF53244">
    <property type="entry name" value="MurD-like peptide ligases, peptide-binding domain"/>
    <property type="match status" value="1"/>
</dbReference>
<keyword evidence="6" id="KW-0067">ATP-binding</keyword>
<dbReference type="GO" id="GO:0008360">
    <property type="term" value="P:regulation of cell shape"/>
    <property type="evidence" value="ECO:0007669"/>
    <property type="project" value="InterPro"/>
</dbReference>
<keyword evidence="3" id="KW-0963">Cytoplasm</keyword>
<keyword evidence="9" id="KW-1185">Reference proteome</keyword>
<dbReference type="EMBL" id="CP011266">
    <property type="protein sequence ID" value="ALT67916.1"/>
    <property type="molecule type" value="Genomic_DNA"/>
</dbReference>
<dbReference type="InterPro" id="IPR036565">
    <property type="entry name" value="Mur-like_cat_sf"/>
</dbReference>
<dbReference type="Gene3D" id="3.40.1190.10">
    <property type="entry name" value="Mur-like, catalytic domain"/>
    <property type="match status" value="1"/>
</dbReference>
<dbReference type="InterPro" id="IPR013221">
    <property type="entry name" value="Mur_ligase_cen"/>
</dbReference>
<organism evidence="8 9">
    <name type="scientific">Methanobrevibacter millerae</name>
    <dbReference type="NCBI Taxonomy" id="230361"/>
    <lineage>
        <taxon>Archaea</taxon>
        <taxon>Methanobacteriati</taxon>
        <taxon>Methanobacteriota</taxon>
        <taxon>Methanomada group</taxon>
        <taxon>Methanobacteria</taxon>
        <taxon>Methanobacteriales</taxon>
        <taxon>Methanobacteriaceae</taxon>
        <taxon>Methanobrevibacter</taxon>
    </lineage>
</organism>
<evidence type="ECO:0000313" key="8">
    <source>
        <dbReference type="EMBL" id="ALT67916.1"/>
    </source>
</evidence>
<dbReference type="KEGG" id="mmil:sm9_0106"/>
<evidence type="ECO:0000256" key="2">
    <source>
        <dbReference type="ARBA" id="ARBA00004752"/>
    </source>
</evidence>